<dbReference type="PANTHER" id="PTHR34979:SF1">
    <property type="entry name" value="INNER MEMBRANE PROTEIN YGAZ"/>
    <property type="match status" value="1"/>
</dbReference>
<comment type="subcellular location">
    <subcellularLocation>
        <location evidence="1">Cell membrane</location>
        <topology evidence="1">Multi-pass membrane protein</topology>
    </subcellularLocation>
</comment>
<evidence type="ECO:0000256" key="5">
    <source>
        <dbReference type="ARBA" id="ARBA00022692"/>
    </source>
</evidence>
<evidence type="ECO:0000256" key="3">
    <source>
        <dbReference type="ARBA" id="ARBA00022448"/>
    </source>
</evidence>
<dbReference type="PANTHER" id="PTHR34979">
    <property type="entry name" value="INNER MEMBRANE PROTEIN YGAZ"/>
    <property type="match status" value="1"/>
</dbReference>
<name>A0ABU6EM49_9ENTR</name>
<dbReference type="Pfam" id="PF03591">
    <property type="entry name" value="AzlC"/>
    <property type="match status" value="1"/>
</dbReference>
<feature type="transmembrane region" description="Helical" evidence="8">
    <location>
        <begin position="36"/>
        <end position="60"/>
    </location>
</feature>
<evidence type="ECO:0000256" key="8">
    <source>
        <dbReference type="SAM" id="Phobius"/>
    </source>
</evidence>
<comment type="similarity">
    <text evidence="2">Belongs to the AzlC family.</text>
</comment>
<protein>
    <submittedName>
        <fullName evidence="9">AzlC family ABC transporter permease</fullName>
    </submittedName>
</protein>
<keyword evidence="10" id="KW-1185">Reference proteome</keyword>
<feature type="transmembrane region" description="Helical" evidence="8">
    <location>
        <begin position="221"/>
        <end position="244"/>
    </location>
</feature>
<dbReference type="Proteomes" id="UP001310558">
    <property type="component" value="Unassembled WGS sequence"/>
</dbReference>
<organism evidence="9 10">
    <name type="scientific">Enterobacter huaxiensis</name>
    <dbReference type="NCBI Taxonomy" id="2494702"/>
    <lineage>
        <taxon>Bacteria</taxon>
        <taxon>Pseudomonadati</taxon>
        <taxon>Pseudomonadota</taxon>
        <taxon>Gammaproteobacteria</taxon>
        <taxon>Enterobacterales</taxon>
        <taxon>Enterobacteriaceae</taxon>
        <taxon>Enterobacter</taxon>
    </lineage>
</organism>
<comment type="caution">
    <text evidence="9">The sequence shown here is derived from an EMBL/GenBank/DDBJ whole genome shotgun (WGS) entry which is preliminary data.</text>
</comment>
<evidence type="ECO:0000313" key="9">
    <source>
        <dbReference type="EMBL" id="MEB7541055.1"/>
    </source>
</evidence>
<feature type="transmembrane region" description="Helical" evidence="8">
    <location>
        <begin position="197"/>
        <end position="215"/>
    </location>
</feature>
<dbReference type="EMBL" id="JAMWJU010000001">
    <property type="protein sequence ID" value="MEB7541055.1"/>
    <property type="molecule type" value="Genomic_DNA"/>
</dbReference>
<keyword evidence="6 8" id="KW-1133">Transmembrane helix</keyword>
<sequence>MLMKTGASHKTEARAEFRAGITACLPTIPGYWSIGFAAGAIGTLSGFTTVQTALLASVLYTGSAQFLFYSLWAAGAEVASVVFSVFLVNLRYLLMSSAMSVFFREQSTVHKLISGLLLTDETFGVAVQRGSQHGHVPYAWMLGLNLAAWLNWILACVVGAVLASALPASLMEGLSFSLVSMFIGLVLSIWFASRKKALESFSIAAAVVITVLSTPHMDTSVVVIVAASVSATLATLATLGLRFFPKGGKQDGA</sequence>
<evidence type="ECO:0000256" key="6">
    <source>
        <dbReference type="ARBA" id="ARBA00022989"/>
    </source>
</evidence>
<evidence type="ECO:0000256" key="7">
    <source>
        <dbReference type="ARBA" id="ARBA00023136"/>
    </source>
</evidence>
<evidence type="ECO:0000256" key="2">
    <source>
        <dbReference type="ARBA" id="ARBA00010735"/>
    </source>
</evidence>
<feature type="transmembrane region" description="Helical" evidence="8">
    <location>
        <begin position="66"/>
        <end position="90"/>
    </location>
</feature>
<evidence type="ECO:0000256" key="4">
    <source>
        <dbReference type="ARBA" id="ARBA00022475"/>
    </source>
</evidence>
<feature type="transmembrane region" description="Helical" evidence="8">
    <location>
        <begin position="138"/>
        <end position="162"/>
    </location>
</feature>
<accession>A0ABU6EM49</accession>
<feature type="transmembrane region" description="Helical" evidence="8">
    <location>
        <begin position="174"/>
        <end position="192"/>
    </location>
</feature>
<keyword evidence="4" id="KW-1003">Cell membrane</keyword>
<evidence type="ECO:0000313" key="10">
    <source>
        <dbReference type="Proteomes" id="UP001310558"/>
    </source>
</evidence>
<keyword evidence="5 8" id="KW-0812">Transmembrane</keyword>
<keyword evidence="3" id="KW-0813">Transport</keyword>
<dbReference type="InterPro" id="IPR011606">
    <property type="entry name" value="Brnchd-chn_aa_trnsp_permease"/>
</dbReference>
<dbReference type="RefSeq" id="WP_325822233.1">
    <property type="nucleotide sequence ID" value="NZ_JAMWIR010000001.1"/>
</dbReference>
<proteinExistence type="inferred from homology"/>
<evidence type="ECO:0000256" key="1">
    <source>
        <dbReference type="ARBA" id="ARBA00004651"/>
    </source>
</evidence>
<gene>
    <name evidence="9" type="ORF">NGC28_01145</name>
</gene>
<reference evidence="9 10" key="1">
    <citation type="submission" date="2022-06" db="EMBL/GenBank/DDBJ databases">
        <title>Whole Genome analysis of Bacterial isolates collected during year 2020 from Guwahati, Assam, India.</title>
        <authorList>
            <person name="Mendem S.K."/>
            <person name="Rakshit O."/>
            <person name="Murugesan D."/>
            <person name="Saikia K."/>
            <person name="Shome R."/>
            <person name="Raisen C."/>
            <person name="Holmes M.A."/>
            <person name="Shome B.R."/>
        </authorList>
    </citation>
    <scope>NUCLEOTIDE SEQUENCE [LARGE SCALE GENOMIC DNA]</scope>
    <source>
        <strain evidence="9 10">Sil NS 53</strain>
    </source>
</reference>
<keyword evidence="7 8" id="KW-0472">Membrane</keyword>